<name>A0A0E9SYJ9_ANGAN</name>
<reference evidence="1" key="1">
    <citation type="submission" date="2014-11" db="EMBL/GenBank/DDBJ databases">
        <authorList>
            <person name="Amaro Gonzalez C."/>
        </authorList>
    </citation>
    <scope>NUCLEOTIDE SEQUENCE</scope>
</reference>
<sequence>MGSLLTPEKNGRVRILL</sequence>
<reference evidence="1" key="2">
    <citation type="journal article" date="2015" name="Fish Shellfish Immunol.">
        <title>Early steps in the European eel (Anguilla anguilla)-Vibrio vulnificus interaction in the gills: Role of the RtxA13 toxin.</title>
        <authorList>
            <person name="Callol A."/>
            <person name="Pajuelo D."/>
            <person name="Ebbesson L."/>
            <person name="Teles M."/>
            <person name="MacKenzie S."/>
            <person name="Amaro C."/>
        </authorList>
    </citation>
    <scope>NUCLEOTIDE SEQUENCE</scope>
</reference>
<accession>A0A0E9SYJ9</accession>
<dbReference type="AlphaFoldDB" id="A0A0E9SYJ9"/>
<evidence type="ECO:0000313" key="1">
    <source>
        <dbReference type="EMBL" id="JAH46381.1"/>
    </source>
</evidence>
<dbReference type="EMBL" id="GBXM01062196">
    <property type="protein sequence ID" value="JAH46381.1"/>
    <property type="molecule type" value="Transcribed_RNA"/>
</dbReference>
<organism evidence="1">
    <name type="scientific">Anguilla anguilla</name>
    <name type="common">European freshwater eel</name>
    <name type="synonym">Muraena anguilla</name>
    <dbReference type="NCBI Taxonomy" id="7936"/>
    <lineage>
        <taxon>Eukaryota</taxon>
        <taxon>Metazoa</taxon>
        <taxon>Chordata</taxon>
        <taxon>Craniata</taxon>
        <taxon>Vertebrata</taxon>
        <taxon>Euteleostomi</taxon>
        <taxon>Actinopterygii</taxon>
        <taxon>Neopterygii</taxon>
        <taxon>Teleostei</taxon>
        <taxon>Anguilliformes</taxon>
        <taxon>Anguillidae</taxon>
        <taxon>Anguilla</taxon>
    </lineage>
</organism>
<proteinExistence type="predicted"/>
<protein>
    <submittedName>
        <fullName evidence="1">Uncharacterized protein</fullName>
    </submittedName>
</protein>